<gene>
    <name evidence="1" type="ORF">MLD38_028930</name>
</gene>
<protein>
    <submittedName>
        <fullName evidence="1">Uncharacterized protein</fullName>
    </submittedName>
</protein>
<dbReference type="EMBL" id="CM042887">
    <property type="protein sequence ID" value="KAI4330666.1"/>
    <property type="molecule type" value="Genomic_DNA"/>
</dbReference>
<proteinExistence type="predicted"/>
<comment type="caution">
    <text evidence="1">The sequence shown here is derived from an EMBL/GenBank/DDBJ whole genome shotgun (WGS) entry which is preliminary data.</text>
</comment>
<reference evidence="2" key="1">
    <citation type="journal article" date="2023" name="Front. Plant Sci.">
        <title>Chromosomal-level genome assembly of Melastoma candidum provides insights into trichome evolution.</title>
        <authorList>
            <person name="Zhong Y."/>
            <person name="Wu W."/>
            <person name="Sun C."/>
            <person name="Zou P."/>
            <person name="Liu Y."/>
            <person name="Dai S."/>
            <person name="Zhou R."/>
        </authorList>
    </citation>
    <scope>NUCLEOTIDE SEQUENCE [LARGE SCALE GENOMIC DNA]</scope>
</reference>
<name>A0ACB9N322_9MYRT</name>
<keyword evidence="2" id="KW-1185">Reference proteome</keyword>
<evidence type="ECO:0000313" key="2">
    <source>
        <dbReference type="Proteomes" id="UP001057402"/>
    </source>
</evidence>
<accession>A0ACB9N322</accession>
<organism evidence="1 2">
    <name type="scientific">Melastoma candidum</name>
    <dbReference type="NCBI Taxonomy" id="119954"/>
    <lineage>
        <taxon>Eukaryota</taxon>
        <taxon>Viridiplantae</taxon>
        <taxon>Streptophyta</taxon>
        <taxon>Embryophyta</taxon>
        <taxon>Tracheophyta</taxon>
        <taxon>Spermatophyta</taxon>
        <taxon>Magnoliopsida</taxon>
        <taxon>eudicotyledons</taxon>
        <taxon>Gunneridae</taxon>
        <taxon>Pentapetalae</taxon>
        <taxon>rosids</taxon>
        <taxon>malvids</taxon>
        <taxon>Myrtales</taxon>
        <taxon>Melastomataceae</taxon>
        <taxon>Melastomatoideae</taxon>
        <taxon>Melastomateae</taxon>
        <taxon>Melastoma</taxon>
    </lineage>
</organism>
<dbReference type="Proteomes" id="UP001057402">
    <property type="component" value="Chromosome 8"/>
</dbReference>
<evidence type="ECO:0000313" key="1">
    <source>
        <dbReference type="EMBL" id="KAI4330666.1"/>
    </source>
</evidence>
<sequence length="633" mass="69272">MGSSAGEEFNPSAGELVWVRLNNGSWWPGRVMGLDELSDISPVPRRIGTPVMLLGRKSINIDWYNIPKSKRVKAFRCGEYNHCIEKAKAACAIPKKKNGKHPRRDDAILIALELENTLLDKDHLDVYARSSSHGGTHATSPDQESESDENSPSAFELSQSGLFFEEPNQVNSPRVQVFQGGNRHNCSGSEGDGLEEGTRRMKGLEDLGMCLAANKGTSSPVVDCSTFTIPNDMVKSCSSFLKRKRTQVVRVQELLKRRKRCRQLTQVMESANMVSVPVLCNQISCSSCPVHTGASSCSLPSSVPVASKRVSTSAKKTKADGHGTCHKPGFSVNNIGDGSNAVNRQLTVQENGSCPKESLKNESLDGLYDVPLAGEENPSIDLQRVAKSGFSVAQNGIVKGCPKSTTAKSASLLPYWSLGDAACINSLDPRMKKGTSKWQSKRKRNSRPTSKGTSRSSRNNRSKVAMVKMDSDFQADDPRDLNLWFGSSLYSVEVKLQVTHHPNDVPFISLSSRLNGKAIVGHPVTIEVLHDGYCGRPVEAIAPKRSNSKRSRYFLVKSRRRKRPGLISKKMRSLSSLNTQKKGKGNEKSAVGDGEPSVMACIPVKAVFSRLHEAVNRSERPFCRDISQNCNIA</sequence>